<sequence length="108" mass="12653">MTMVLWYYTLKKHMYLVNNQPLAFFVMACAPLSGNSKCVVVLGVMQFTTTYKQPLWIRVCMRLSICLYRRALKQNRKRGLADALVIFCVLLDLSRWHVNVKCQRSESM</sequence>
<proteinExistence type="predicted"/>
<dbReference type="Proteomes" id="UP000077315">
    <property type="component" value="Unassembled WGS sequence"/>
</dbReference>
<evidence type="ECO:0000313" key="1">
    <source>
        <dbReference type="EMBL" id="OAD75536.1"/>
    </source>
</evidence>
<dbReference type="EMBL" id="KV440977">
    <property type="protein sequence ID" value="OAD75536.1"/>
    <property type="molecule type" value="Genomic_DNA"/>
</dbReference>
<name>A0A162PYR1_PHYB8</name>
<protein>
    <submittedName>
        <fullName evidence="1">Uncharacterized protein</fullName>
    </submittedName>
</protein>
<dbReference type="RefSeq" id="XP_018293576.1">
    <property type="nucleotide sequence ID" value="XM_018435479.1"/>
</dbReference>
<organism evidence="1 2">
    <name type="scientific">Phycomyces blakesleeanus (strain ATCC 8743b / DSM 1359 / FGSC 10004 / NBRC 33097 / NRRL 1555)</name>
    <dbReference type="NCBI Taxonomy" id="763407"/>
    <lineage>
        <taxon>Eukaryota</taxon>
        <taxon>Fungi</taxon>
        <taxon>Fungi incertae sedis</taxon>
        <taxon>Mucoromycota</taxon>
        <taxon>Mucoromycotina</taxon>
        <taxon>Mucoromycetes</taxon>
        <taxon>Mucorales</taxon>
        <taxon>Phycomycetaceae</taxon>
        <taxon>Phycomyces</taxon>
    </lineage>
</organism>
<dbReference type="GeneID" id="28996385"/>
<dbReference type="InParanoid" id="A0A162PYR1"/>
<gene>
    <name evidence="1" type="ORF">PHYBLDRAFT_166773</name>
</gene>
<dbReference type="AlphaFoldDB" id="A0A162PYR1"/>
<dbReference type="VEuPathDB" id="FungiDB:PHYBLDRAFT_166773"/>
<keyword evidence="2" id="KW-1185">Reference proteome</keyword>
<reference evidence="2" key="1">
    <citation type="submission" date="2015-06" db="EMBL/GenBank/DDBJ databases">
        <title>Expansion of signal transduction pathways in fungi by whole-genome duplication.</title>
        <authorList>
            <consortium name="DOE Joint Genome Institute"/>
            <person name="Corrochano L.M."/>
            <person name="Kuo A."/>
            <person name="Marcet-Houben M."/>
            <person name="Polaino S."/>
            <person name="Salamov A."/>
            <person name="Villalobos J.M."/>
            <person name="Alvarez M.I."/>
            <person name="Avalos J."/>
            <person name="Benito E.P."/>
            <person name="Benoit I."/>
            <person name="Burger G."/>
            <person name="Camino L.P."/>
            <person name="Canovas D."/>
            <person name="Cerda-Olmedo E."/>
            <person name="Cheng J.-F."/>
            <person name="Dominguez A."/>
            <person name="Elias M."/>
            <person name="Eslava A.P."/>
            <person name="Glaser F."/>
            <person name="Grimwood J."/>
            <person name="Gutierrez G."/>
            <person name="Heitman J."/>
            <person name="Henrissat B."/>
            <person name="Iturriaga E.A."/>
            <person name="Lang B.F."/>
            <person name="Lavin J.L."/>
            <person name="Lee S."/>
            <person name="Li W."/>
            <person name="Lindquist E."/>
            <person name="Lopez-Garcia S."/>
            <person name="Luque E.M."/>
            <person name="Marcos A.T."/>
            <person name="Martin J."/>
            <person name="McCluskey K."/>
            <person name="Medina H.R."/>
            <person name="Miralles-Duran A."/>
            <person name="Miyazaki A."/>
            <person name="Munoz-Torres E."/>
            <person name="Oguiza J.A."/>
            <person name="Ohm R."/>
            <person name="Olmedo M."/>
            <person name="Orejas M."/>
            <person name="Ortiz-Castellanos L."/>
            <person name="Pisabarro A.G."/>
            <person name="Rodriguez-Romero J."/>
            <person name="Ruiz-Herrera J."/>
            <person name="Ruiz-Vazquez R."/>
            <person name="Sanz C."/>
            <person name="Schackwitz W."/>
            <person name="Schmutz J."/>
            <person name="Shahriari M."/>
            <person name="Shelest E."/>
            <person name="Silva-Franco F."/>
            <person name="Soanes D."/>
            <person name="Syed K."/>
            <person name="Tagua V.G."/>
            <person name="Talbot N.J."/>
            <person name="Thon M."/>
            <person name="De vries R.P."/>
            <person name="Wiebenga A."/>
            <person name="Yadav J.S."/>
            <person name="Braun E.L."/>
            <person name="Baker S."/>
            <person name="Garre V."/>
            <person name="Horwitz B."/>
            <person name="Torres-Martinez S."/>
            <person name="Idnurm A."/>
            <person name="Herrera-Estrella A."/>
            <person name="Gabaldon T."/>
            <person name="Grigoriev I.V."/>
        </authorList>
    </citation>
    <scope>NUCLEOTIDE SEQUENCE [LARGE SCALE GENOMIC DNA]</scope>
    <source>
        <strain evidence="2">NRRL 1555(-)</strain>
    </source>
</reference>
<evidence type="ECO:0000313" key="2">
    <source>
        <dbReference type="Proteomes" id="UP000077315"/>
    </source>
</evidence>
<accession>A0A162PYR1</accession>